<proteinExistence type="predicted"/>
<dbReference type="EMBL" id="AYZQ01000001">
    <property type="protein sequence ID" value="KRM73004.1"/>
    <property type="molecule type" value="Genomic_DNA"/>
</dbReference>
<accession>A0A0R2BB34</accession>
<dbReference type="PATRIC" id="fig|1423727.3.peg.726"/>
<evidence type="ECO:0000313" key="2">
    <source>
        <dbReference type="Proteomes" id="UP000051672"/>
    </source>
</evidence>
<dbReference type="RefSeq" id="WP_057894007.1">
    <property type="nucleotide sequence ID" value="NZ_AYZQ01000001.1"/>
</dbReference>
<evidence type="ECO:0000313" key="1">
    <source>
        <dbReference type="EMBL" id="KRM73004.1"/>
    </source>
</evidence>
<comment type="caution">
    <text evidence="1">The sequence shown here is derived from an EMBL/GenBank/DDBJ whole genome shotgun (WGS) entry which is preliminary data.</text>
</comment>
<dbReference type="Gene3D" id="2.40.30.200">
    <property type="match status" value="1"/>
</dbReference>
<name>A0A0R2BB34_9LACO</name>
<dbReference type="OrthoDB" id="2292538at2"/>
<dbReference type="Proteomes" id="UP000051672">
    <property type="component" value="Unassembled WGS sequence"/>
</dbReference>
<keyword evidence="2" id="KW-1185">Reference proteome</keyword>
<evidence type="ECO:0008006" key="3">
    <source>
        <dbReference type="Google" id="ProtNLM"/>
    </source>
</evidence>
<gene>
    <name evidence="1" type="ORF">FC34_GL000723</name>
</gene>
<protein>
    <recommendedName>
        <fullName evidence="3">Phage tail protein</fullName>
    </recommendedName>
</protein>
<dbReference type="AlphaFoldDB" id="A0A0R2BB34"/>
<sequence length="239" mass="26713">MRPGEFYFNGRSSLDYRLVIQTQPKRKAPNRRIKSFTVTGQSGTVYQTREQRDDMALDLSMVFLSEPDDFKREAVSDLFDVPGYVDFVPYYDQNYIYRAMVTDGVTFDHVRAYKRATVVTVTLMLHPHKWLKTGLLHLPFTDGQIINNPTKLVASPVIDITATGDTTITIGGQNYHFIGLSGTTTVDSELLTATSGGQNVAHKMVGLEYPKLPPGVTTIGMSSNVTSLVIQPRFVRRVS</sequence>
<reference evidence="1 2" key="1">
    <citation type="journal article" date="2015" name="Genome Announc.">
        <title>Expanding the biotechnology potential of lactobacilli through comparative genomics of 213 strains and associated genera.</title>
        <authorList>
            <person name="Sun Z."/>
            <person name="Harris H.M."/>
            <person name="McCann A."/>
            <person name="Guo C."/>
            <person name="Argimon S."/>
            <person name="Zhang W."/>
            <person name="Yang X."/>
            <person name="Jeffery I.B."/>
            <person name="Cooney J.C."/>
            <person name="Kagawa T.F."/>
            <person name="Liu W."/>
            <person name="Song Y."/>
            <person name="Salvetti E."/>
            <person name="Wrobel A."/>
            <person name="Rasinkangas P."/>
            <person name="Parkhill J."/>
            <person name="Rea M.C."/>
            <person name="O'Sullivan O."/>
            <person name="Ritari J."/>
            <person name="Douillard F.P."/>
            <person name="Paul Ross R."/>
            <person name="Yang R."/>
            <person name="Briner A.E."/>
            <person name="Felis G.E."/>
            <person name="de Vos W.M."/>
            <person name="Barrangou R."/>
            <person name="Klaenhammer T.R."/>
            <person name="Caufield P.W."/>
            <person name="Cui Y."/>
            <person name="Zhang H."/>
            <person name="O'Toole P.W."/>
        </authorList>
    </citation>
    <scope>NUCLEOTIDE SEQUENCE [LARGE SCALE GENOMIC DNA]</scope>
    <source>
        <strain evidence="1 2">DSM 23927</strain>
    </source>
</reference>
<dbReference type="STRING" id="1423727.FC34_GL000723"/>
<organism evidence="1 2">
    <name type="scientific">Lacticaseibacillus brantae DSM 23927</name>
    <dbReference type="NCBI Taxonomy" id="1423727"/>
    <lineage>
        <taxon>Bacteria</taxon>
        <taxon>Bacillati</taxon>
        <taxon>Bacillota</taxon>
        <taxon>Bacilli</taxon>
        <taxon>Lactobacillales</taxon>
        <taxon>Lactobacillaceae</taxon>
        <taxon>Lacticaseibacillus</taxon>
    </lineage>
</organism>